<protein>
    <submittedName>
        <fullName evidence="1">Uncharacterized protein</fullName>
    </submittedName>
</protein>
<comment type="caution">
    <text evidence="1">The sequence shown here is derived from an EMBL/GenBank/DDBJ whole genome shotgun (WGS) entry which is preliminary data.</text>
</comment>
<dbReference type="EMBL" id="PJQY01000217">
    <property type="protein sequence ID" value="PQQ15813.1"/>
    <property type="molecule type" value="Genomic_DNA"/>
</dbReference>
<accession>A0A314ZBH7</accession>
<dbReference type="AlphaFoldDB" id="A0A314ZBH7"/>
<proteinExistence type="predicted"/>
<name>A0A314ZBH7_PRUYE</name>
<organism evidence="1 2">
    <name type="scientific">Prunus yedoensis var. nudiflora</name>
    <dbReference type="NCBI Taxonomy" id="2094558"/>
    <lineage>
        <taxon>Eukaryota</taxon>
        <taxon>Viridiplantae</taxon>
        <taxon>Streptophyta</taxon>
        <taxon>Embryophyta</taxon>
        <taxon>Tracheophyta</taxon>
        <taxon>Spermatophyta</taxon>
        <taxon>Magnoliopsida</taxon>
        <taxon>eudicotyledons</taxon>
        <taxon>Gunneridae</taxon>
        <taxon>Pentapetalae</taxon>
        <taxon>rosids</taxon>
        <taxon>fabids</taxon>
        <taxon>Rosales</taxon>
        <taxon>Rosaceae</taxon>
        <taxon>Amygdaloideae</taxon>
        <taxon>Amygdaleae</taxon>
        <taxon>Prunus</taxon>
    </lineage>
</organism>
<evidence type="ECO:0000313" key="1">
    <source>
        <dbReference type="EMBL" id="PQQ15813.1"/>
    </source>
</evidence>
<reference evidence="1 2" key="1">
    <citation type="submission" date="2018-02" db="EMBL/GenBank/DDBJ databases">
        <title>Draft genome of wild Prunus yedoensis var. nudiflora.</title>
        <authorList>
            <person name="Baek S."/>
            <person name="Kim J.-H."/>
            <person name="Choi K."/>
            <person name="Kim G.-B."/>
            <person name="Cho A."/>
            <person name="Jang H."/>
            <person name="Shin C.-H."/>
            <person name="Yu H.-J."/>
            <person name="Mun J.-H."/>
        </authorList>
    </citation>
    <scope>NUCLEOTIDE SEQUENCE [LARGE SCALE GENOMIC DNA]</scope>
    <source>
        <strain evidence="2">cv. Jeju island</strain>
        <tissue evidence="1">Leaf</tissue>
    </source>
</reference>
<dbReference type="Proteomes" id="UP000250321">
    <property type="component" value="Unassembled WGS sequence"/>
</dbReference>
<gene>
    <name evidence="1" type="ORF">Pyn_33593</name>
</gene>
<evidence type="ECO:0000313" key="2">
    <source>
        <dbReference type="Proteomes" id="UP000250321"/>
    </source>
</evidence>
<sequence>MPSTQSSTDASNEIFQRCRPITYIPTISSSPFRFLMALNSHSLSQNHPSLQCAQPHTNSDSKLVFVLVTRWSTTPQPLLICCLYVRTMSFRSLYFTGVVSCFSMSDLFEEVEGFGLGFWTEDHMRKMIDEFEKVKQTIGSVWEFLDIRSQPLYHKC</sequence>
<keyword evidence="2" id="KW-1185">Reference proteome</keyword>